<sequence length="996" mass="112635">MALRSQLDVYKGKNAKTSQTSDWGLPRPVRSKIPLALRHEMGDVLDLLDDRTFNGAPNPQPWTPSLPNDQFQQQPREAWNRRVDGQTPLNHRARPHEQDPLHPQVEHSRADPQPAAPKLGSFDGRVDGVEWHSFLMQFDRIANRCQWALHVRINRMIECLRGKALNFVATLPEWAREDYAELVRRLEARFGRREPPVTVRRKLQDLEQETDETIEEFVEKAQQLAIYGYPDAPMHIIETVAADAFLKGCREKYAALTAMNQNPQTVIMAVELVNAAMHNQNVLLGDRSKSKLRQVLRFEEPEDTPSVRQATIEPEDRYGQLSFEVAALKDGMNEIHHAEGAGDSPREDDGQARISFDHGQLSDLQLLKVEFDKMATENKALRSQLDVYKGKDAKTSQTSDWGFPRPVRAPDSQLWTPSLPHDQFQQQPKEARNRRVDGPASLNHRARPHEQDPLHPRVAHPRADPHPAALKLDLFDGRVDGVEWHSFLMQFDRIANRCQWALHVRIDRMIECLRGKALNFVATLPEWAREDYAELVRRQVLRFEEPEDTPSVRQATIEPEDRYGQLSFEVAALKDGMNEIRKQLAGSPAIKEKLSIPWPLQVKVIDTYASFKLLEVGFCGRNPTWDDTGRPPTEKANDQPARDVRFRGGMSTRLDLPMRRAPLSGVPQVSVMENTEGGMSTRLDLSKVSLETEACNESFRNPVVEDAEGGMSTRLDLSKVSLETEACNESFRNPVVGDAEGRMSTRLDLSKVSLETEACNESFRNPVVGDAEGRMSTRLDLSKVSLETEACNESFRNPVVGDAEGRMSTRLDLSKVSLETEACRESFSVLEDTIREVEIGTSDPSKQLNLLVPVKVNGVLTKTVLDTASQVIVFLKGAAKEGGMRSHRYKDLKLCLGGKEYRWDFYGAPISDDLLLGLDFMEAHSTVIDLADKVIILENKRIPFASTHGLRVARRTILQPRTVTPVQDLLMLLESAHHLARDRLRSAHASRRRHTT</sequence>
<proteinExistence type="predicted"/>
<feature type="compositionally biased region" description="Basic and acidic residues" evidence="1">
    <location>
        <begin position="95"/>
        <end position="110"/>
    </location>
</feature>
<feature type="compositionally biased region" description="Basic and acidic residues" evidence="1">
    <location>
        <begin position="448"/>
        <end position="463"/>
    </location>
</feature>
<name>R7V5U4_CAPTE</name>
<dbReference type="HOGENOM" id="CLU_300580_0_0_1"/>
<keyword evidence="5" id="KW-1185">Reference proteome</keyword>
<protein>
    <recommendedName>
        <fullName evidence="2">Retrotransposon gag domain-containing protein</fullName>
    </recommendedName>
</protein>
<feature type="region of interest" description="Disordered" evidence="1">
    <location>
        <begin position="49"/>
        <end position="121"/>
    </location>
</feature>
<gene>
    <name evidence="3" type="ORF">CAPTEDRAFT_199105</name>
</gene>
<feature type="domain" description="Retrotransposon gag" evidence="2">
    <location>
        <begin position="158"/>
        <end position="227"/>
    </location>
</feature>
<dbReference type="EMBL" id="KB294881">
    <property type="protein sequence ID" value="ELU13954.1"/>
    <property type="molecule type" value="Genomic_DNA"/>
</dbReference>
<evidence type="ECO:0000313" key="5">
    <source>
        <dbReference type="Proteomes" id="UP000014760"/>
    </source>
</evidence>
<dbReference type="OrthoDB" id="3439159at2759"/>
<dbReference type="EMBL" id="AMQN01004984">
    <property type="status" value="NOT_ANNOTATED_CDS"/>
    <property type="molecule type" value="Genomic_DNA"/>
</dbReference>
<dbReference type="InterPro" id="IPR005162">
    <property type="entry name" value="Retrotrans_gag_dom"/>
</dbReference>
<dbReference type="Gene3D" id="2.40.70.10">
    <property type="entry name" value="Acid Proteases"/>
    <property type="match status" value="1"/>
</dbReference>
<dbReference type="EnsemblMetazoa" id="CapteT199105">
    <property type="protein sequence ID" value="CapteP199105"/>
    <property type="gene ID" value="CapteG199105"/>
</dbReference>
<reference evidence="5" key="1">
    <citation type="submission" date="2012-12" db="EMBL/GenBank/DDBJ databases">
        <authorList>
            <person name="Hellsten U."/>
            <person name="Grimwood J."/>
            <person name="Chapman J.A."/>
            <person name="Shapiro H."/>
            <person name="Aerts A."/>
            <person name="Otillar R.P."/>
            <person name="Terry A.Y."/>
            <person name="Boore J.L."/>
            <person name="Simakov O."/>
            <person name="Marletaz F."/>
            <person name="Cho S.-J."/>
            <person name="Edsinger-Gonzales E."/>
            <person name="Havlak P."/>
            <person name="Kuo D.-H."/>
            <person name="Larsson T."/>
            <person name="Lv J."/>
            <person name="Arendt D."/>
            <person name="Savage R."/>
            <person name="Osoegawa K."/>
            <person name="de Jong P."/>
            <person name="Lindberg D.R."/>
            <person name="Seaver E.C."/>
            <person name="Weisblat D.A."/>
            <person name="Putnam N.H."/>
            <person name="Grigoriev I.V."/>
            <person name="Rokhsar D.S."/>
        </authorList>
    </citation>
    <scope>NUCLEOTIDE SEQUENCE</scope>
    <source>
        <strain evidence="5">I ESC-2004</strain>
    </source>
</reference>
<reference evidence="4" key="3">
    <citation type="submission" date="2015-06" db="UniProtKB">
        <authorList>
            <consortium name="EnsemblMetazoa"/>
        </authorList>
    </citation>
    <scope>IDENTIFICATION</scope>
</reference>
<feature type="region of interest" description="Disordered" evidence="1">
    <location>
        <begin position="389"/>
        <end position="463"/>
    </location>
</feature>
<dbReference type="EMBL" id="AMQN01004983">
    <property type="status" value="NOT_ANNOTATED_CDS"/>
    <property type="molecule type" value="Genomic_DNA"/>
</dbReference>
<organism evidence="3">
    <name type="scientific">Capitella teleta</name>
    <name type="common">Polychaete worm</name>
    <dbReference type="NCBI Taxonomy" id="283909"/>
    <lineage>
        <taxon>Eukaryota</taxon>
        <taxon>Metazoa</taxon>
        <taxon>Spiralia</taxon>
        <taxon>Lophotrochozoa</taxon>
        <taxon>Annelida</taxon>
        <taxon>Polychaeta</taxon>
        <taxon>Sedentaria</taxon>
        <taxon>Scolecida</taxon>
        <taxon>Capitellidae</taxon>
        <taxon>Capitella</taxon>
    </lineage>
</organism>
<reference evidence="3 5" key="2">
    <citation type="journal article" date="2013" name="Nature">
        <title>Insights into bilaterian evolution from three spiralian genomes.</title>
        <authorList>
            <person name="Simakov O."/>
            <person name="Marletaz F."/>
            <person name="Cho S.J."/>
            <person name="Edsinger-Gonzales E."/>
            <person name="Havlak P."/>
            <person name="Hellsten U."/>
            <person name="Kuo D.H."/>
            <person name="Larsson T."/>
            <person name="Lv J."/>
            <person name="Arendt D."/>
            <person name="Savage R."/>
            <person name="Osoegawa K."/>
            <person name="de Jong P."/>
            <person name="Grimwood J."/>
            <person name="Chapman J.A."/>
            <person name="Shapiro H."/>
            <person name="Aerts A."/>
            <person name="Otillar R.P."/>
            <person name="Terry A.Y."/>
            <person name="Boore J.L."/>
            <person name="Grigoriev I.V."/>
            <person name="Lindberg D.R."/>
            <person name="Seaver E.C."/>
            <person name="Weisblat D.A."/>
            <person name="Putnam N.H."/>
            <person name="Rokhsar D.S."/>
        </authorList>
    </citation>
    <scope>NUCLEOTIDE SEQUENCE</scope>
    <source>
        <strain evidence="3 5">I ESC-2004</strain>
    </source>
</reference>
<evidence type="ECO:0000259" key="2">
    <source>
        <dbReference type="Pfam" id="PF03732"/>
    </source>
</evidence>
<evidence type="ECO:0000313" key="4">
    <source>
        <dbReference type="EnsemblMetazoa" id="CapteP199105"/>
    </source>
</evidence>
<accession>R7V5U4</accession>
<dbReference type="Proteomes" id="UP000014760">
    <property type="component" value="Unassembled WGS sequence"/>
</dbReference>
<dbReference type="AlphaFoldDB" id="R7V5U4"/>
<dbReference type="PANTHER" id="PTHR45823:SF1">
    <property type="entry name" value="T-SNARE COILED-COIL HOMOLOGY DOMAIN-CONTAINING PROTEIN"/>
    <property type="match status" value="1"/>
</dbReference>
<dbReference type="Pfam" id="PF03732">
    <property type="entry name" value="Retrotrans_gag"/>
    <property type="match status" value="1"/>
</dbReference>
<dbReference type="SUPFAM" id="SSF50630">
    <property type="entry name" value="Acid proteases"/>
    <property type="match status" value="1"/>
</dbReference>
<evidence type="ECO:0000256" key="1">
    <source>
        <dbReference type="SAM" id="MobiDB-lite"/>
    </source>
</evidence>
<feature type="compositionally biased region" description="Polar residues" evidence="1">
    <location>
        <begin position="65"/>
        <end position="75"/>
    </location>
</feature>
<evidence type="ECO:0000313" key="3">
    <source>
        <dbReference type="EMBL" id="ELU13954.1"/>
    </source>
</evidence>
<dbReference type="PANTHER" id="PTHR45823">
    <property type="entry name" value="T-SNARE COILED-COIL HOMOLOGY DOMAIN-CONTAINING PROTEIN"/>
    <property type="match status" value="1"/>
</dbReference>
<dbReference type="InterPro" id="IPR021109">
    <property type="entry name" value="Peptidase_aspartic_dom_sf"/>
</dbReference>
<feature type="region of interest" description="Disordered" evidence="1">
    <location>
        <begin position="1"/>
        <end position="28"/>
    </location>
</feature>